<dbReference type="PANTHER" id="PTHR30349:SF41">
    <property type="entry name" value="INTEGRASE_RECOMBINASE PROTEIN MJ0367-RELATED"/>
    <property type="match status" value="1"/>
</dbReference>
<dbReference type="PANTHER" id="PTHR30349">
    <property type="entry name" value="PHAGE INTEGRASE-RELATED"/>
    <property type="match status" value="1"/>
</dbReference>
<dbReference type="PROSITE" id="PS51898">
    <property type="entry name" value="TYR_RECOMBINASE"/>
    <property type="match status" value="1"/>
</dbReference>
<evidence type="ECO:0000259" key="6">
    <source>
        <dbReference type="PROSITE" id="PS51898"/>
    </source>
</evidence>
<keyword evidence="4" id="KW-0233">DNA recombination</keyword>
<comment type="caution">
    <text evidence="8">The sequence shown here is derived from an EMBL/GenBank/DDBJ whole genome shotgun (WGS) entry which is preliminary data.</text>
</comment>
<dbReference type="InterPro" id="IPR011010">
    <property type="entry name" value="DNA_brk_join_enz"/>
</dbReference>
<protein>
    <recommendedName>
        <fullName evidence="10">Integrase</fullName>
    </recommendedName>
</protein>
<dbReference type="InterPro" id="IPR002104">
    <property type="entry name" value="Integrase_catalytic"/>
</dbReference>
<dbReference type="InterPro" id="IPR050090">
    <property type="entry name" value="Tyrosine_recombinase_XerCD"/>
</dbReference>
<keyword evidence="3 5" id="KW-0238">DNA-binding</keyword>
<evidence type="ECO:0000259" key="7">
    <source>
        <dbReference type="PROSITE" id="PS51900"/>
    </source>
</evidence>
<feature type="domain" description="Core-binding (CB)" evidence="7">
    <location>
        <begin position="129"/>
        <end position="241"/>
    </location>
</feature>
<organism evidence="8 9">
    <name type="scientific">Cerasicoccus arenae</name>
    <dbReference type="NCBI Taxonomy" id="424488"/>
    <lineage>
        <taxon>Bacteria</taxon>
        <taxon>Pseudomonadati</taxon>
        <taxon>Verrucomicrobiota</taxon>
        <taxon>Opitutia</taxon>
        <taxon>Puniceicoccales</taxon>
        <taxon>Cerasicoccaceae</taxon>
        <taxon>Cerasicoccus</taxon>
    </lineage>
</organism>
<dbReference type="EMBL" id="BMXG01000003">
    <property type="protein sequence ID" value="GHB93380.1"/>
    <property type="molecule type" value="Genomic_DNA"/>
</dbReference>
<dbReference type="GO" id="GO:0003677">
    <property type="term" value="F:DNA binding"/>
    <property type="evidence" value="ECO:0007669"/>
    <property type="project" value="UniProtKB-UniRule"/>
</dbReference>
<dbReference type="AlphaFoldDB" id="A0A8J3D9K0"/>
<dbReference type="InterPro" id="IPR044068">
    <property type="entry name" value="CB"/>
</dbReference>
<dbReference type="GO" id="GO:0006310">
    <property type="term" value="P:DNA recombination"/>
    <property type="evidence" value="ECO:0007669"/>
    <property type="project" value="UniProtKB-KW"/>
</dbReference>
<dbReference type="GO" id="GO:0015074">
    <property type="term" value="P:DNA integration"/>
    <property type="evidence" value="ECO:0007669"/>
    <property type="project" value="UniProtKB-KW"/>
</dbReference>
<keyword evidence="2" id="KW-0229">DNA integration</keyword>
<evidence type="ECO:0008006" key="10">
    <source>
        <dbReference type="Google" id="ProtNLM"/>
    </source>
</evidence>
<gene>
    <name evidence="8" type="ORF">GCM10007047_06000</name>
</gene>
<dbReference type="InterPro" id="IPR013762">
    <property type="entry name" value="Integrase-like_cat_sf"/>
</dbReference>
<dbReference type="PROSITE" id="PS51900">
    <property type="entry name" value="CB"/>
    <property type="match status" value="1"/>
</dbReference>
<evidence type="ECO:0000256" key="2">
    <source>
        <dbReference type="ARBA" id="ARBA00022908"/>
    </source>
</evidence>
<comment type="similarity">
    <text evidence="1">Belongs to the 'phage' integrase family.</text>
</comment>
<dbReference type="Gene3D" id="1.10.150.130">
    <property type="match status" value="1"/>
</dbReference>
<evidence type="ECO:0000256" key="3">
    <source>
        <dbReference type="ARBA" id="ARBA00023125"/>
    </source>
</evidence>
<name>A0A8J3D9K0_9BACT</name>
<proteinExistence type="inferred from homology"/>
<dbReference type="Gene3D" id="1.10.443.10">
    <property type="entry name" value="Intergrase catalytic core"/>
    <property type="match status" value="1"/>
</dbReference>
<evidence type="ECO:0000313" key="8">
    <source>
        <dbReference type="EMBL" id="GHB93380.1"/>
    </source>
</evidence>
<dbReference type="InterPro" id="IPR010998">
    <property type="entry name" value="Integrase_recombinase_N"/>
</dbReference>
<reference evidence="8" key="1">
    <citation type="journal article" date="2014" name="Int. J. Syst. Evol. Microbiol.">
        <title>Complete genome sequence of Corynebacterium casei LMG S-19264T (=DSM 44701T), isolated from a smear-ripened cheese.</title>
        <authorList>
            <consortium name="US DOE Joint Genome Institute (JGI-PGF)"/>
            <person name="Walter F."/>
            <person name="Albersmeier A."/>
            <person name="Kalinowski J."/>
            <person name="Ruckert C."/>
        </authorList>
    </citation>
    <scope>NUCLEOTIDE SEQUENCE</scope>
    <source>
        <strain evidence="8">KCTC 12870</strain>
    </source>
</reference>
<evidence type="ECO:0000313" key="9">
    <source>
        <dbReference type="Proteomes" id="UP000642829"/>
    </source>
</evidence>
<feature type="domain" description="Tyr recombinase" evidence="6">
    <location>
        <begin position="264"/>
        <end position="468"/>
    </location>
</feature>
<dbReference type="SUPFAM" id="SSF56349">
    <property type="entry name" value="DNA breaking-rejoining enzymes"/>
    <property type="match status" value="1"/>
</dbReference>
<dbReference type="CDD" id="cd01184">
    <property type="entry name" value="INT_C_like_1"/>
    <property type="match status" value="1"/>
</dbReference>
<evidence type="ECO:0000256" key="5">
    <source>
        <dbReference type="PROSITE-ProRule" id="PRU01248"/>
    </source>
</evidence>
<evidence type="ECO:0000256" key="1">
    <source>
        <dbReference type="ARBA" id="ARBA00008857"/>
    </source>
</evidence>
<keyword evidence="9" id="KW-1185">Reference proteome</keyword>
<reference evidence="8" key="2">
    <citation type="submission" date="2020-09" db="EMBL/GenBank/DDBJ databases">
        <authorList>
            <person name="Sun Q."/>
            <person name="Kim S."/>
        </authorList>
    </citation>
    <scope>NUCLEOTIDE SEQUENCE</scope>
    <source>
        <strain evidence="8">KCTC 12870</strain>
    </source>
</reference>
<accession>A0A8J3D9K0</accession>
<evidence type="ECO:0000256" key="4">
    <source>
        <dbReference type="ARBA" id="ARBA00023172"/>
    </source>
</evidence>
<sequence>MLEDVYRLMDQFGHAEAKALAENWKRQALNQDFENRLAGTVTPPDDSPETLRQSLAQMDFRSRKDFINSVTRERAPFLEPETQSWRRAGYYLLQARLEYLEEIMRRSSGDNQHLEYLEEPAHSISNVHASTSPSVNRISEMLIKWERDGQRPDITIQEWRLAIRRFIDLKGDKTVETITPADIREFKEALLQVPKRVARNDRSLPMPQLIAKYRKNNCARLHPASINKILAAVRSVLSWCIKNGYIDRNPALGIAAPLPKVSAKSRLPFDSEDLKAIFEKSPVYLGQARHPKCGIATAYWLPLMALYTGARLEELGQLRLTDVKQQDDLWYLDINVDGEGKSLKTSGSMRQIPLHPKLLELGFISYIASIQRLKHTHLFPHLNHHQEKCTRQFSKWINKYISQDCGVEDTRKVFHSFRHTFKDACRNAGIPRDKHDALTGHADSAVSSRYGVGFQITVLYEEIKNIDYPISVTPWTTPANSTIRLAKQKLR</sequence>
<dbReference type="Pfam" id="PF00589">
    <property type="entry name" value="Phage_integrase"/>
    <property type="match status" value="1"/>
</dbReference>
<dbReference type="Proteomes" id="UP000642829">
    <property type="component" value="Unassembled WGS sequence"/>
</dbReference>